<gene>
    <name evidence="1" type="ORF">ACFFNY_31860</name>
</gene>
<name>A0ABV5W6J9_9BACL</name>
<dbReference type="Proteomes" id="UP001589619">
    <property type="component" value="Unassembled WGS sequence"/>
</dbReference>
<dbReference type="EMBL" id="JBHMAG010000021">
    <property type="protein sequence ID" value="MFB9756197.1"/>
    <property type="molecule type" value="Genomic_DNA"/>
</dbReference>
<accession>A0ABV5W6J9</accession>
<keyword evidence="2" id="KW-1185">Reference proteome</keyword>
<proteinExistence type="predicted"/>
<sequence length="94" mass="10404">MVENKKGSEIQNLIAANDTPDIIWEGLTNMGGTLAEYDVPLDMTALAKKYGFDLNQYDAKLADSIRSVSPKGELLYLPYNVLVFALHIAELKSK</sequence>
<evidence type="ECO:0000313" key="2">
    <source>
        <dbReference type="Proteomes" id="UP001589619"/>
    </source>
</evidence>
<organism evidence="1 2">
    <name type="scientific">Paenibacillus hodogayensis</name>
    <dbReference type="NCBI Taxonomy" id="279208"/>
    <lineage>
        <taxon>Bacteria</taxon>
        <taxon>Bacillati</taxon>
        <taxon>Bacillota</taxon>
        <taxon>Bacilli</taxon>
        <taxon>Bacillales</taxon>
        <taxon>Paenibacillaceae</taxon>
        <taxon>Paenibacillus</taxon>
    </lineage>
</organism>
<evidence type="ECO:0000313" key="1">
    <source>
        <dbReference type="EMBL" id="MFB9756197.1"/>
    </source>
</evidence>
<dbReference type="SUPFAM" id="SSF53850">
    <property type="entry name" value="Periplasmic binding protein-like II"/>
    <property type="match status" value="1"/>
</dbReference>
<reference evidence="1 2" key="1">
    <citation type="submission" date="2024-09" db="EMBL/GenBank/DDBJ databases">
        <authorList>
            <person name="Sun Q."/>
            <person name="Mori K."/>
        </authorList>
    </citation>
    <scope>NUCLEOTIDE SEQUENCE [LARGE SCALE GENOMIC DNA]</scope>
    <source>
        <strain evidence="1 2">JCM 12520</strain>
    </source>
</reference>
<protein>
    <recommendedName>
        <fullName evidence="3">Extracellular solute-binding protein</fullName>
    </recommendedName>
</protein>
<comment type="caution">
    <text evidence="1">The sequence shown here is derived from an EMBL/GenBank/DDBJ whole genome shotgun (WGS) entry which is preliminary data.</text>
</comment>
<evidence type="ECO:0008006" key="3">
    <source>
        <dbReference type="Google" id="ProtNLM"/>
    </source>
</evidence>
<dbReference type="Gene3D" id="3.40.190.10">
    <property type="entry name" value="Periplasmic binding protein-like II"/>
    <property type="match status" value="1"/>
</dbReference>
<dbReference type="RefSeq" id="WP_344910489.1">
    <property type="nucleotide sequence ID" value="NZ_BAAAYO010000009.1"/>
</dbReference>